<feature type="binding site" evidence="13">
    <location>
        <position position="446"/>
    </location>
    <ligand>
        <name>Zn(2+)</name>
        <dbReference type="ChEBI" id="CHEBI:29105"/>
    </ligand>
</feature>
<comment type="cofactor">
    <cofactor evidence="13">
        <name>[4Fe-4S] cluster</name>
        <dbReference type="ChEBI" id="CHEBI:49883"/>
    </cofactor>
    <text evidence="13">Binds 1 [4Fe-4S] cluster per subunit. The cluster is coordinated with 3 cysteines and an exchangeable S-adenosyl-L-methionine.</text>
</comment>
<protein>
    <recommendedName>
        <fullName evidence="13">Phosphomethylpyrimidine synthase</fullName>
        <ecNumber evidence="13">4.1.99.17</ecNumber>
    </recommendedName>
    <alternativeName>
        <fullName evidence="13">Hydroxymethylpyrimidine phosphate synthase</fullName>
        <shortName evidence="13">HMP-P synthase</shortName>
        <shortName evidence="13">HMP-phosphate synthase</shortName>
        <shortName evidence="13">HMPP synthase</shortName>
    </alternativeName>
    <alternativeName>
        <fullName evidence="13">Thiamine biosynthesis protein ThiC</fullName>
    </alternativeName>
</protein>
<feature type="binding site" evidence="13">
    <location>
        <begin position="403"/>
        <end position="406"/>
    </location>
    <ligand>
        <name>substrate</name>
    </ligand>
</feature>
<comment type="function">
    <text evidence="1 13">Catalyzes the synthesis of the hydroxymethylpyrimidine phosphate (HMP-P) moiety of thiamine from aminoimidazole ribotide (AIR) in a radical S-adenosyl-L-methionine (SAM)-dependent reaction.</text>
</comment>
<feature type="binding site" evidence="13">
    <location>
        <position position="590"/>
    </location>
    <ligand>
        <name>[4Fe-4S] cluster</name>
        <dbReference type="ChEBI" id="CHEBI:49883"/>
        <note>4Fe-4S-S-AdoMet</note>
    </ligand>
</feature>
<evidence type="ECO:0000313" key="17">
    <source>
        <dbReference type="EMBL" id="VFK31529.1"/>
    </source>
</evidence>
<dbReference type="Pfam" id="PF13667">
    <property type="entry name" value="ThiC-associated"/>
    <property type="match status" value="1"/>
</dbReference>
<organism evidence="16">
    <name type="scientific">Candidatus Kentrum sp. MB</name>
    <dbReference type="NCBI Taxonomy" id="2138164"/>
    <lineage>
        <taxon>Bacteria</taxon>
        <taxon>Pseudomonadati</taxon>
        <taxon>Pseudomonadota</taxon>
        <taxon>Gammaproteobacteria</taxon>
        <taxon>Candidatus Kentrum</taxon>
    </lineage>
</organism>
<dbReference type="EMBL" id="CAADFO010000012">
    <property type="protein sequence ID" value="VFK25229.1"/>
    <property type="molecule type" value="Genomic_DNA"/>
</dbReference>
<evidence type="ECO:0000256" key="4">
    <source>
        <dbReference type="ARBA" id="ARBA00022691"/>
    </source>
</evidence>
<dbReference type="Gene3D" id="6.10.250.620">
    <property type="match status" value="1"/>
</dbReference>
<dbReference type="PANTHER" id="PTHR30557">
    <property type="entry name" value="THIAMINE BIOSYNTHESIS PROTEIN THIC"/>
    <property type="match status" value="1"/>
</dbReference>
<evidence type="ECO:0000313" key="18">
    <source>
        <dbReference type="EMBL" id="VFK75551.1"/>
    </source>
</evidence>
<keyword evidence="9 13" id="KW-0411">Iron-sulfur</keyword>
<feature type="binding site" evidence="13">
    <location>
        <begin position="362"/>
        <end position="364"/>
    </location>
    <ligand>
        <name>substrate</name>
    </ligand>
</feature>
<dbReference type="Pfam" id="PF01964">
    <property type="entry name" value="ThiC_Rad_SAM"/>
    <property type="match status" value="1"/>
</dbReference>
<feature type="binding site" evidence="13">
    <location>
        <position position="248"/>
    </location>
    <ligand>
        <name>substrate</name>
    </ligand>
</feature>
<comment type="catalytic activity">
    <reaction evidence="11 13">
        <text>5-amino-1-(5-phospho-beta-D-ribosyl)imidazole + S-adenosyl-L-methionine = 4-amino-2-methyl-5-(phosphooxymethyl)pyrimidine + CO + 5'-deoxyadenosine + formate + L-methionine + 3 H(+)</text>
        <dbReference type="Rhea" id="RHEA:24840"/>
        <dbReference type="ChEBI" id="CHEBI:15378"/>
        <dbReference type="ChEBI" id="CHEBI:15740"/>
        <dbReference type="ChEBI" id="CHEBI:17245"/>
        <dbReference type="ChEBI" id="CHEBI:17319"/>
        <dbReference type="ChEBI" id="CHEBI:57844"/>
        <dbReference type="ChEBI" id="CHEBI:58354"/>
        <dbReference type="ChEBI" id="CHEBI:59789"/>
        <dbReference type="ChEBI" id="CHEBI:137981"/>
        <dbReference type="EC" id="4.1.99.17"/>
    </reaction>
</comment>
<dbReference type="FunFam" id="3.20.20.540:FF:000001">
    <property type="entry name" value="Phosphomethylpyrimidine synthase"/>
    <property type="match status" value="1"/>
</dbReference>
<dbReference type="GO" id="GO:0070284">
    <property type="term" value="F:phosphomethylpyrimidine synthase activity"/>
    <property type="evidence" value="ECO:0007669"/>
    <property type="project" value="UniProtKB-EC"/>
</dbReference>
<evidence type="ECO:0000256" key="14">
    <source>
        <dbReference type="SAM" id="MobiDB-lite"/>
    </source>
</evidence>
<dbReference type="InterPro" id="IPR037509">
    <property type="entry name" value="ThiC"/>
</dbReference>
<sequence length="645" mass="71891">MTSMNTSSEAFPNATSDGGSTPLSQSARANPATVSPFPNAKKIYLTGSRPDIRVPVREIRLAEIHENKKASPLYVYDTSGPFTDPYVSIDIRAGLPPLREAWIAERQDTEILEEGSSAYGRERSEDLALSPLRFTRTRPPRRAKAGANITQMYYARRGVITPEMEFIALRENVYRESMRDQIESLEEWDVLAQHKGESFGASIPEAITPEFVCAEVARGRAIIPANINHPELEPMIIGRNFLVKINANIGNSALGSSIEEEVDKMAWGIRWGADTVMDLSTGKDIHETREWIIRNSPVPIGTVPIYQALEKVDGKPEDLSWEVFRDTLIEQAEQGVDYFTIHAGVLLRYVPLTAKRLTGIVSRGGSIMAKWCLAHHQESFLYTRFEEICEIMRTYDVAFSLGDGLRPGSIADANDDAQFAELDTLGELTRIAWRHDVQTIIEGPGHIPMHLIKENMERQLDACGEAPFYTLGPLVTDIAPGYDHLTSAIGAALIGWYGTAMLCYVTPKEHLGLPNRDDVKEGIIAYKIAAHAADLAKGHPGAQIRDNILSKARFQFRWEDQFNLGLDPDKARFFHDETLPHQSAKAAHFCSMCGPQFCSMKITQDVRDFAEKEGIGNIQEALEKGMHAKASEFVEQGGELYRETK</sequence>
<dbReference type="GO" id="GO:0009229">
    <property type="term" value="P:thiamine diphosphate biosynthetic process"/>
    <property type="evidence" value="ECO:0007669"/>
    <property type="project" value="UniProtKB-UniRule"/>
</dbReference>
<dbReference type="GO" id="GO:0008270">
    <property type="term" value="F:zinc ion binding"/>
    <property type="evidence" value="ECO:0007669"/>
    <property type="project" value="UniProtKB-UniRule"/>
</dbReference>
<evidence type="ECO:0000256" key="3">
    <source>
        <dbReference type="ARBA" id="ARBA00022485"/>
    </source>
</evidence>
<proteinExistence type="inferred from homology"/>
<evidence type="ECO:0000313" key="16">
    <source>
        <dbReference type="EMBL" id="VFK25229.1"/>
    </source>
</evidence>
<dbReference type="AlphaFoldDB" id="A0A450X7E2"/>
<dbReference type="GO" id="GO:0051539">
    <property type="term" value="F:4 iron, 4 sulfur cluster binding"/>
    <property type="evidence" value="ECO:0007669"/>
    <property type="project" value="UniProtKB-KW"/>
</dbReference>
<dbReference type="PANTHER" id="PTHR30557:SF1">
    <property type="entry name" value="PHOSPHOMETHYLPYRIMIDINE SYNTHASE, CHLOROPLASTIC"/>
    <property type="match status" value="1"/>
</dbReference>
<dbReference type="Gene3D" id="3.20.20.540">
    <property type="entry name" value="Radical SAM ThiC family, central domain"/>
    <property type="match status" value="1"/>
</dbReference>
<accession>A0A450X7E2</accession>
<feature type="binding site" evidence="13">
    <location>
        <position position="442"/>
    </location>
    <ligand>
        <name>substrate</name>
    </ligand>
</feature>
<dbReference type="HAMAP" id="MF_00089">
    <property type="entry name" value="ThiC"/>
    <property type="match status" value="1"/>
</dbReference>
<feature type="binding site" evidence="13">
    <location>
        <position position="593"/>
    </location>
    <ligand>
        <name>[4Fe-4S] cluster</name>
        <dbReference type="ChEBI" id="CHEBI:49883"/>
        <note>4Fe-4S-S-AdoMet</note>
    </ligand>
</feature>
<keyword evidence="8 13" id="KW-0408">Iron</keyword>
<evidence type="ECO:0000256" key="9">
    <source>
        <dbReference type="ARBA" id="ARBA00023014"/>
    </source>
</evidence>
<evidence type="ECO:0000256" key="11">
    <source>
        <dbReference type="ARBA" id="ARBA00050218"/>
    </source>
</evidence>
<dbReference type="SFLD" id="SFLDG01114">
    <property type="entry name" value="phosphomethylpyrimidine_syntha"/>
    <property type="match status" value="1"/>
</dbReference>
<evidence type="ECO:0000256" key="2">
    <source>
        <dbReference type="ARBA" id="ARBA00004948"/>
    </source>
</evidence>
<evidence type="ECO:0000256" key="12">
    <source>
        <dbReference type="ARBA" id="ARBA00061546"/>
    </source>
</evidence>
<feature type="region of interest" description="Disordered" evidence="14">
    <location>
        <begin position="1"/>
        <end position="34"/>
    </location>
</feature>
<dbReference type="EC" id="4.1.99.17" evidence="13"/>
<dbReference type="EMBL" id="CAADFQ010000024">
    <property type="protein sequence ID" value="VFK31529.1"/>
    <property type="molecule type" value="Genomic_DNA"/>
</dbReference>
<feature type="binding site" evidence="13">
    <location>
        <position position="306"/>
    </location>
    <ligand>
        <name>substrate</name>
    </ligand>
</feature>
<keyword evidence="6 13" id="KW-0862">Zinc</keyword>
<gene>
    <name evidence="13" type="primary">thiC</name>
    <name evidence="16" type="ORF">BECKMB1821G_GA0114241_10126</name>
    <name evidence="18" type="ORF">BECKMB1821H_GA0114242_102527</name>
    <name evidence="17" type="ORF">BECKMB1821I_GA0114274_102428</name>
</gene>
<evidence type="ECO:0000256" key="6">
    <source>
        <dbReference type="ARBA" id="ARBA00022833"/>
    </source>
</evidence>
<feature type="binding site" evidence="13">
    <location>
        <position position="510"/>
    </location>
    <ligand>
        <name>Zn(2+)</name>
        <dbReference type="ChEBI" id="CHEBI:29105"/>
    </ligand>
</feature>
<evidence type="ECO:0000256" key="7">
    <source>
        <dbReference type="ARBA" id="ARBA00022977"/>
    </source>
</evidence>
<name>A0A450X7E2_9GAMM</name>
<keyword evidence="7 13" id="KW-0784">Thiamine biosynthesis</keyword>
<keyword evidence="5 13" id="KW-0479">Metal-binding</keyword>
<dbReference type="NCBIfam" id="TIGR00190">
    <property type="entry name" value="thiC"/>
    <property type="match status" value="1"/>
</dbReference>
<dbReference type="SFLD" id="SFLDS00113">
    <property type="entry name" value="Radical_SAM_Phosphomethylpyrim"/>
    <property type="match status" value="1"/>
</dbReference>
<evidence type="ECO:0000256" key="1">
    <source>
        <dbReference type="ARBA" id="ARBA00003175"/>
    </source>
</evidence>
<comment type="subunit">
    <text evidence="13">Homodimer.</text>
</comment>
<dbReference type="GO" id="GO:0009228">
    <property type="term" value="P:thiamine biosynthetic process"/>
    <property type="evidence" value="ECO:0007669"/>
    <property type="project" value="UniProtKB-UniRule"/>
</dbReference>
<feature type="domain" description="ThiC-associated" evidence="15">
    <location>
        <begin position="36"/>
        <end position="110"/>
    </location>
</feature>
<dbReference type="InterPro" id="IPR002817">
    <property type="entry name" value="ThiC/BzaA/B"/>
</dbReference>
<feature type="binding site" evidence="13">
    <location>
        <position position="598"/>
    </location>
    <ligand>
        <name>[4Fe-4S] cluster</name>
        <dbReference type="ChEBI" id="CHEBI:49883"/>
        <note>4Fe-4S-S-AdoMet</note>
    </ligand>
</feature>
<feature type="compositionally biased region" description="Polar residues" evidence="14">
    <location>
        <begin position="1"/>
        <end position="28"/>
    </location>
</feature>
<dbReference type="SFLD" id="SFLDF00407">
    <property type="entry name" value="phosphomethylpyrimidine_syntha"/>
    <property type="match status" value="1"/>
</dbReference>
<dbReference type="NCBIfam" id="NF009895">
    <property type="entry name" value="PRK13352.1"/>
    <property type="match status" value="1"/>
</dbReference>
<dbReference type="EMBL" id="CAADGH010000025">
    <property type="protein sequence ID" value="VFK75551.1"/>
    <property type="molecule type" value="Genomic_DNA"/>
</dbReference>
<evidence type="ECO:0000256" key="10">
    <source>
        <dbReference type="ARBA" id="ARBA00023239"/>
    </source>
</evidence>
<comment type="similarity">
    <text evidence="12 13">Belongs to the ThiC family.</text>
</comment>
<keyword evidence="4 13" id="KW-0949">S-adenosyl-L-methionine</keyword>
<feature type="binding site" evidence="13">
    <location>
        <position position="469"/>
    </location>
    <ligand>
        <name>substrate</name>
    </ligand>
</feature>
<dbReference type="InterPro" id="IPR025747">
    <property type="entry name" value="ThiC-associated_dom"/>
</dbReference>
<reference evidence="16" key="1">
    <citation type="submission" date="2019-02" db="EMBL/GenBank/DDBJ databases">
        <authorList>
            <person name="Gruber-Vodicka R. H."/>
            <person name="Seah K. B. B."/>
        </authorList>
    </citation>
    <scope>NUCLEOTIDE SEQUENCE</scope>
    <source>
        <strain evidence="16">BECK_BZ197</strain>
        <strain evidence="18">BECK_BZ198</strain>
        <strain evidence="17">BECK_BZ199</strain>
    </source>
</reference>
<evidence type="ECO:0000256" key="5">
    <source>
        <dbReference type="ARBA" id="ARBA00022723"/>
    </source>
</evidence>
<evidence type="ECO:0000256" key="13">
    <source>
        <dbReference type="HAMAP-Rule" id="MF_00089"/>
    </source>
</evidence>
<keyword evidence="10 13" id="KW-0456">Lyase</keyword>
<dbReference type="NCBIfam" id="NF006763">
    <property type="entry name" value="PRK09284.1"/>
    <property type="match status" value="1"/>
</dbReference>
<dbReference type="UniPathway" id="UPA00060"/>
<evidence type="ECO:0000256" key="8">
    <source>
        <dbReference type="ARBA" id="ARBA00023004"/>
    </source>
</evidence>
<evidence type="ECO:0000259" key="15">
    <source>
        <dbReference type="Pfam" id="PF13667"/>
    </source>
</evidence>
<dbReference type="GO" id="GO:0005829">
    <property type="term" value="C:cytosol"/>
    <property type="evidence" value="ECO:0007669"/>
    <property type="project" value="TreeGrafter"/>
</dbReference>
<comment type="pathway">
    <text evidence="2 13">Cofactor biosynthesis; thiamine diphosphate biosynthesis.</text>
</comment>
<feature type="binding site" evidence="13">
    <location>
        <position position="277"/>
    </location>
    <ligand>
        <name>substrate</name>
    </ligand>
</feature>
<dbReference type="InterPro" id="IPR038521">
    <property type="entry name" value="ThiC/Bza_core_dom"/>
</dbReference>
<feature type="binding site" evidence="13">
    <location>
        <position position="342"/>
    </location>
    <ligand>
        <name>substrate</name>
    </ligand>
</feature>
<keyword evidence="3 13" id="KW-0004">4Fe-4S</keyword>